<organism evidence="1 2">
    <name type="scientific">Mycolicibacterium novocastrense</name>
    <name type="common">Mycobacterium novocastrense</name>
    <dbReference type="NCBI Taxonomy" id="59813"/>
    <lineage>
        <taxon>Bacteria</taxon>
        <taxon>Bacillati</taxon>
        <taxon>Actinomycetota</taxon>
        <taxon>Actinomycetes</taxon>
        <taxon>Mycobacteriales</taxon>
        <taxon>Mycobacteriaceae</taxon>
        <taxon>Mycolicibacterium</taxon>
    </lineage>
</organism>
<gene>
    <name evidence="1" type="ORF">RMCN_4538</name>
</gene>
<keyword evidence="2" id="KW-1185">Reference proteome</keyword>
<dbReference type="EMBL" id="BCTA01000069">
    <property type="protein sequence ID" value="GAT11405.1"/>
    <property type="molecule type" value="Genomic_DNA"/>
</dbReference>
<accession>A0ABQ0KP59</accession>
<sequence length="72" mass="7452">MTSLLGMRLVIVQPWITAPSTNLPWDPSVWVWTVGPGGVASGSAEANGAAMNPAVAVAAKTLVILVIFKMCS</sequence>
<evidence type="ECO:0000313" key="2">
    <source>
        <dbReference type="Proteomes" id="UP000069773"/>
    </source>
</evidence>
<name>A0ABQ0KP59_MYCNV</name>
<dbReference type="Proteomes" id="UP000069773">
    <property type="component" value="Unassembled WGS sequence"/>
</dbReference>
<protein>
    <submittedName>
        <fullName evidence="1">Uncharacterized protein</fullName>
    </submittedName>
</protein>
<proteinExistence type="predicted"/>
<evidence type="ECO:0000313" key="1">
    <source>
        <dbReference type="EMBL" id="GAT11405.1"/>
    </source>
</evidence>
<reference evidence="1 2" key="1">
    <citation type="journal article" date="2016" name="Genome Announc.">
        <title>Draft Genome Sequences of Five Rapidly Growing Mycobacterium Species, M. thermoresistibile, M. fortuitum subsp. acetamidolyticum, M. canariasense, M. brisbanense, and M. novocastrense.</title>
        <authorList>
            <person name="Katahira K."/>
            <person name="Ogura Y."/>
            <person name="Gotoh Y."/>
            <person name="Hayashi T."/>
        </authorList>
    </citation>
    <scope>NUCLEOTIDE SEQUENCE [LARGE SCALE GENOMIC DNA]</scope>
    <source>
        <strain evidence="1 2">JCM18114</strain>
    </source>
</reference>
<comment type="caution">
    <text evidence="1">The sequence shown here is derived from an EMBL/GenBank/DDBJ whole genome shotgun (WGS) entry which is preliminary data.</text>
</comment>